<evidence type="ECO:0000313" key="6">
    <source>
        <dbReference type="Proteomes" id="UP001159329"/>
    </source>
</evidence>
<dbReference type="SUPFAM" id="SSF53335">
    <property type="entry name" value="S-adenosyl-L-methionine-dependent methyltransferases"/>
    <property type="match status" value="1"/>
</dbReference>
<proteinExistence type="inferred from homology"/>
<accession>A0AA42IDD5</accession>
<dbReference type="InterPro" id="IPR013216">
    <property type="entry name" value="Methyltransf_11"/>
</dbReference>
<reference evidence="5" key="1">
    <citation type="submission" date="2022-09" db="EMBL/GenBank/DDBJ databases">
        <title>Intensive care unit water sources are persistently colonized with multi-drug resistant bacteria and are the site of extensive horizontal gene transfer of antibiotic resistance genes.</title>
        <authorList>
            <person name="Diorio-Toth L."/>
        </authorList>
    </citation>
    <scope>NUCLEOTIDE SEQUENCE</scope>
    <source>
        <strain evidence="5">GD04005</strain>
    </source>
</reference>
<evidence type="ECO:0000259" key="4">
    <source>
        <dbReference type="Pfam" id="PF08241"/>
    </source>
</evidence>
<dbReference type="Gene3D" id="3.40.50.150">
    <property type="entry name" value="Vaccinia Virus protein VP39"/>
    <property type="match status" value="1"/>
</dbReference>
<feature type="domain" description="Methyltransferase type 11" evidence="4">
    <location>
        <begin position="39"/>
        <end position="126"/>
    </location>
</feature>
<dbReference type="AlphaFoldDB" id="A0AA42IDD5"/>
<comment type="similarity">
    <text evidence="1">Belongs to the methyltransferase superfamily.</text>
</comment>
<dbReference type="RefSeq" id="WP_279695354.1">
    <property type="nucleotide sequence ID" value="NZ_JAOEEO010000002.1"/>
</dbReference>
<dbReference type="Proteomes" id="UP001159329">
    <property type="component" value="Unassembled WGS sequence"/>
</dbReference>
<dbReference type="Pfam" id="PF08241">
    <property type="entry name" value="Methyltransf_11"/>
    <property type="match status" value="1"/>
</dbReference>
<dbReference type="EMBL" id="JAOEEO010000002">
    <property type="protein sequence ID" value="MDH0564103.1"/>
    <property type="molecule type" value="Genomic_DNA"/>
</dbReference>
<dbReference type="PANTHER" id="PTHR44942">
    <property type="entry name" value="METHYLTRANSF_11 DOMAIN-CONTAINING PROTEIN"/>
    <property type="match status" value="1"/>
</dbReference>
<dbReference type="CDD" id="cd02440">
    <property type="entry name" value="AdoMet_MTases"/>
    <property type="match status" value="1"/>
</dbReference>
<sequence length="244" mass="28474">MKDLFSEHSELYQQARPTYPQSLIDSLIQQLKGFDRAWDCGAGSGQLTRLIAPYFQQVIATDLSQNQLDQAPALSNVSYLQQAAEQYSFPDQYFDLITVAQAIHWFDFEKFYAQVKRTLKADGLFAVIGYGLLITLEDAVLNDRLQQLYHQTLNGFWDAERRYIDELYQTIPFPFQDIPMPQFQIELCWTGQQLWDYLNTWSAVQHYQDRMQVSALVDLQDILLIRQPMRVTFPVLLRVGRQTT</sequence>
<dbReference type="InterPro" id="IPR051052">
    <property type="entry name" value="Diverse_substrate_MTase"/>
</dbReference>
<evidence type="ECO:0000256" key="3">
    <source>
        <dbReference type="ARBA" id="ARBA00022679"/>
    </source>
</evidence>
<comment type="caution">
    <text evidence="5">The sequence shown here is derived from an EMBL/GenBank/DDBJ whole genome shotgun (WGS) entry which is preliminary data.</text>
</comment>
<keyword evidence="2 5" id="KW-0489">Methyltransferase</keyword>
<keyword evidence="3" id="KW-0808">Transferase</keyword>
<name>A0AA42IDD5_9GAMM</name>
<evidence type="ECO:0000256" key="2">
    <source>
        <dbReference type="ARBA" id="ARBA00022603"/>
    </source>
</evidence>
<dbReference type="GO" id="GO:0032259">
    <property type="term" value="P:methylation"/>
    <property type="evidence" value="ECO:0007669"/>
    <property type="project" value="UniProtKB-KW"/>
</dbReference>
<evidence type="ECO:0000313" key="5">
    <source>
        <dbReference type="EMBL" id="MDH0564103.1"/>
    </source>
</evidence>
<protein>
    <submittedName>
        <fullName evidence="5">Class I SAM-dependent methyltransferase</fullName>
    </submittedName>
</protein>
<evidence type="ECO:0000256" key="1">
    <source>
        <dbReference type="ARBA" id="ARBA00008361"/>
    </source>
</evidence>
<organism evidence="5 6">
    <name type="scientific">Acinetobacter courvalinii</name>
    <dbReference type="NCBI Taxonomy" id="280147"/>
    <lineage>
        <taxon>Bacteria</taxon>
        <taxon>Pseudomonadati</taxon>
        <taxon>Pseudomonadota</taxon>
        <taxon>Gammaproteobacteria</taxon>
        <taxon>Moraxellales</taxon>
        <taxon>Moraxellaceae</taxon>
        <taxon>Acinetobacter</taxon>
    </lineage>
</organism>
<dbReference type="InterPro" id="IPR029063">
    <property type="entry name" value="SAM-dependent_MTases_sf"/>
</dbReference>
<dbReference type="GO" id="GO:0008757">
    <property type="term" value="F:S-adenosylmethionine-dependent methyltransferase activity"/>
    <property type="evidence" value="ECO:0007669"/>
    <property type="project" value="InterPro"/>
</dbReference>
<gene>
    <name evidence="5" type="ORF">N7644_10450</name>
</gene>
<dbReference type="PANTHER" id="PTHR44942:SF4">
    <property type="entry name" value="METHYLTRANSFERASE TYPE 11 DOMAIN-CONTAINING PROTEIN"/>
    <property type="match status" value="1"/>
</dbReference>